<dbReference type="EC" id="3.5.2.17" evidence="8"/>
<keyword evidence="5 8" id="KW-0659">Purine metabolism</keyword>
<dbReference type="InterPro" id="IPR036817">
    <property type="entry name" value="Transthyretin/HIU_hydrolase_sf"/>
</dbReference>
<evidence type="ECO:0000259" key="9">
    <source>
        <dbReference type="SMART" id="SM00095"/>
    </source>
</evidence>
<sequence>MSFISAHVLDSVHGRPAAGIDVTLLRGSGEEIAAATTNEDGRVNDLGPETLESGHYRIIFATEPYFSGQGLETFYPFVAVDFTVQEQQGHYHVPLLLSPYAYSTYRGS</sequence>
<keyword evidence="6 8" id="KW-0378">Hydrolase</keyword>
<feature type="domain" description="Transthyretin/hydroxyisourate hydrolase" evidence="9">
    <location>
        <begin position="4"/>
        <end position="107"/>
    </location>
</feature>
<evidence type="ECO:0000256" key="5">
    <source>
        <dbReference type="ARBA" id="ARBA00022631"/>
    </source>
</evidence>
<evidence type="ECO:0000256" key="3">
    <source>
        <dbReference type="ARBA" id="ARBA00009850"/>
    </source>
</evidence>
<dbReference type="AlphaFoldDB" id="A0A7M3SVY0"/>
<gene>
    <name evidence="10" type="primary">uraH</name>
    <name evidence="10" type="ORF">GMA10_12125</name>
</gene>
<dbReference type="PROSITE" id="PS00768">
    <property type="entry name" value="TRANSTHYRETIN_1"/>
    <property type="match status" value="1"/>
</dbReference>
<comment type="catalytic activity">
    <reaction evidence="1 8">
        <text>5-hydroxyisourate + H2O = 5-hydroxy-2-oxo-4-ureido-2,5-dihydro-1H-imidazole-5-carboxylate + H(+)</text>
        <dbReference type="Rhea" id="RHEA:23736"/>
        <dbReference type="ChEBI" id="CHEBI:15377"/>
        <dbReference type="ChEBI" id="CHEBI:15378"/>
        <dbReference type="ChEBI" id="CHEBI:18072"/>
        <dbReference type="ChEBI" id="CHEBI:58639"/>
        <dbReference type="EC" id="3.5.2.17"/>
    </reaction>
</comment>
<dbReference type="InterPro" id="IPR000895">
    <property type="entry name" value="Transthyretin/HIU_hydrolase"/>
</dbReference>
<keyword evidence="11" id="KW-1185">Reference proteome</keyword>
<dbReference type="EMBL" id="WOGT01000011">
    <property type="protein sequence ID" value="MUN55945.1"/>
    <property type="molecule type" value="Genomic_DNA"/>
</dbReference>
<dbReference type="CDD" id="cd05822">
    <property type="entry name" value="TLP_HIUase"/>
    <property type="match status" value="1"/>
</dbReference>
<comment type="subunit">
    <text evidence="4 8">Homotetramer.</text>
</comment>
<dbReference type="SMART" id="SM00095">
    <property type="entry name" value="TR_THY"/>
    <property type="match status" value="1"/>
</dbReference>
<evidence type="ECO:0000313" key="11">
    <source>
        <dbReference type="Proteomes" id="UP000462152"/>
    </source>
</evidence>
<feature type="binding site" evidence="7">
    <location>
        <position position="7"/>
    </location>
    <ligand>
        <name>substrate</name>
    </ligand>
</feature>
<feature type="binding site" evidence="7">
    <location>
        <position position="42"/>
    </location>
    <ligand>
        <name>substrate</name>
    </ligand>
</feature>
<dbReference type="PANTHER" id="PTHR10395:SF7">
    <property type="entry name" value="5-HYDROXYISOURATE HYDROLASE"/>
    <property type="match status" value="1"/>
</dbReference>
<dbReference type="Gene3D" id="2.60.40.180">
    <property type="entry name" value="Transthyretin/hydroxyisourate hydrolase domain"/>
    <property type="match status" value="1"/>
</dbReference>
<dbReference type="Pfam" id="PF00576">
    <property type="entry name" value="Transthyretin"/>
    <property type="match status" value="1"/>
</dbReference>
<evidence type="ECO:0000313" key="10">
    <source>
        <dbReference type="EMBL" id="MUN55945.1"/>
    </source>
</evidence>
<evidence type="ECO:0000256" key="7">
    <source>
        <dbReference type="PIRSR" id="PIRSR600895-51"/>
    </source>
</evidence>
<accession>A0A7M3SVY0</accession>
<dbReference type="RefSeq" id="WP_129316446.1">
    <property type="nucleotide sequence ID" value="NZ_CP197643.1"/>
</dbReference>
<dbReference type="InterPro" id="IPR023418">
    <property type="entry name" value="Thyroxine_BS"/>
</dbReference>
<reference evidence="10 11" key="1">
    <citation type="submission" date="2019-12" db="EMBL/GenBank/DDBJ databases">
        <authorList>
            <person name="Li J."/>
            <person name="Shi Y."/>
            <person name="Xu G."/>
            <person name="Xiao D."/>
            <person name="Ran X."/>
        </authorList>
    </citation>
    <scope>NUCLEOTIDE SEQUENCE [LARGE SCALE GENOMIC DNA]</scope>
    <source>
        <strain evidence="10 11">JCM 15915</strain>
    </source>
</reference>
<dbReference type="InterPro" id="IPR023416">
    <property type="entry name" value="Transthyretin/HIU_hydrolase_d"/>
</dbReference>
<dbReference type="OrthoDB" id="9792386at2"/>
<comment type="caution">
    <text evidence="10">The sequence shown here is derived from an EMBL/GenBank/DDBJ whole genome shotgun (WGS) entry which is preliminary data.</text>
</comment>
<dbReference type="SUPFAM" id="SSF49472">
    <property type="entry name" value="Transthyretin (synonym: prealbumin)"/>
    <property type="match status" value="1"/>
</dbReference>
<dbReference type="Proteomes" id="UP000462152">
    <property type="component" value="Unassembled WGS sequence"/>
</dbReference>
<dbReference type="NCBIfam" id="TIGR02962">
    <property type="entry name" value="hdxy_isourate"/>
    <property type="match status" value="1"/>
</dbReference>
<comment type="function">
    <text evidence="2">Catalyzes the hydrolysis of 5-hydroxyisourate (HIU) to 2-oxo-4-hydroxy-4-carboxy-5-ureidoimidazoline (OHCU).</text>
</comment>
<feature type="binding site" evidence="7">
    <location>
        <position position="105"/>
    </location>
    <ligand>
        <name>substrate</name>
    </ligand>
</feature>
<proteinExistence type="inferred from homology"/>
<protein>
    <recommendedName>
        <fullName evidence="8">5-hydroxyisourate hydrolase</fullName>
        <shortName evidence="8">HIU hydrolase</shortName>
        <shortName evidence="8">HIUHase</shortName>
        <ecNumber evidence="8">3.5.2.17</ecNumber>
    </recommendedName>
</protein>
<dbReference type="PANTHER" id="PTHR10395">
    <property type="entry name" value="URICASE AND TRANSTHYRETIN-RELATED"/>
    <property type="match status" value="1"/>
</dbReference>
<evidence type="ECO:0000256" key="8">
    <source>
        <dbReference type="RuleBase" id="RU361270"/>
    </source>
</evidence>
<evidence type="ECO:0000256" key="6">
    <source>
        <dbReference type="ARBA" id="ARBA00022801"/>
    </source>
</evidence>
<dbReference type="GO" id="GO:0033971">
    <property type="term" value="F:hydroxyisourate hydrolase activity"/>
    <property type="evidence" value="ECO:0007669"/>
    <property type="project" value="UniProtKB-EC"/>
</dbReference>
<comment type="similarity">
    <text evidence="3 8">Belongs to the transthyretin family. 5-hydroxyisourate hydrolase subfamily.</text>
</comment>
<organism evidence="10 11">
    <name type="scientific">Rothia koreensis</name>
    <dbReference type="NCBI Taxonomy" id="592378"/>
    <lineage>
        <taxon>Bacteria</taxon>
        <taxon>Bacillati</taxon>
        <taxon>Actinomycetota</taxon>
        <taxon>Actinomycetes</taxon>
        <taxon>Micrococcales</taxon>
        <taxon>Micrococcaceae</taxon>
        <taxon>Rothia</taxon>
    </lineage>
</organism>
<dbReference type="PRINTS" id="PR00189">
    <property type="entry name" value="TRNSTHYRETIN"/>
</dbReference>
<dbReference type="InterPro" id="IPR014306">
    <property type="entry name" value="Hydroxyisourate_hydrolase"/>
</dbReference>
<evidence type="ECO:0000256" key="4">
    <source>
        <dbReference type="ARBA" id="ARBA00011881"/>
    </source>
</evidence>
<evidence type="ECO:0000256" key="1">
    <source>
        <dbReference type="ARBA" id="ARBA00001043"/>
    </source>
</evidence>
<evidence type="ECO:0000256" key="2">
    <source>
        <dbReference type="ARBA" id="ARBA00002704"/>
    </source>
</evidence>
<name>A0A7M3SVY0_9MICC</name>
<dbReference type="GO" id="GO:0006144">
    <property type="term" value="P:purine nucleobase metabolic process"/>
    <property type="evidence" value="ECO:0007669"/>
    <property type="project" value="UniProtKB-KW"/>
</dbReference>